<reference evidence="1" key="1">
    <citation type="journal article" date="2020" name="Stud. Mycol.">
        <title>101 Dothideomycetes genomes: a test case for predicting lifestyles and emergence of pathogens.</title>
        <authorList>
            <person name="Haridas S."/>
            <person name="Albert R."/>
            <person name="Binder M."/>
            <person name="Bloem J."/>
            <person name="Labutti K."/>
            <person name="Salamov A."/>
            <person name="Andreopoulos B."/>
            <person name="Baker S."/>
            <person name="Barry K."/>
            <person name="Bills G."/>
            <person name="Bluhm B."/>
            <person name="Cannon C."/>
            <person name="Castanera R."/>
            <person name="Culley D."/>
            <person name="Daum C."/>
            <person name="Ezra D."/>
            <person name="Gonzalez J."/>
            <person name="Henrissat B."/>
            <person name="Kuo A."/>
            <person name="Liang C."/>
            <person name="Lipzen A."/>
            <person name="Lutzoni F."/>
            <person name="Magnuson J."/>
            <person name="Mondo S."/>
            <person name="Nolan M."/>
            <person name="Ohm R."/>
            <person name="Pangilinan J."/>
            <person name="Park H.-J."/>
            <person name="Ramirez L."/>
            <person name="Alfaro M."/>
            <person name="Sun H."/>
            <person name="Tritt A."/>
            <person name="Yoshinaga Y."/>
            <person name="Zwiers L.-H."/>
            <person name="Turgeon B."/>
            <person name="Goodwin S."/>
            <person name="Spatafora J."/>
            <person name="Crous P."/>
            <person name="Grigoriev I."/>
        </authorList>
    </citation>
    <scope>NUCLEOTIDE SEQUENCE</scope>
    <source>
        <strain evidence="1">CBS 525.71</strain>
    </source>
</reference>
<accession>A0ACB6RKV8</accession>
<protein>
    <submittedName>
        <fullName evidence="1">Diphthamide biosynthesis protein</fullName>
    </submittedName>
</protein>
<gene>
    <name evidence="1" type="ORF">BU25DRAFT_415986</name>
</gene>
<dbReference type="EMBL" id="MU006753">
    <property type="protein sequence ID" value="KAF2621607.1"/>
    <property type="molecule type" value="Genomic_DNA"/>
</dbReference>
<comment type="caution">
    <text evidence="1">The sequence shown here is derived from an EMBL/GenBank/DDBJ whole genome shotgun (WGS) entry which is preliminary data.</text>
</comment>
<proteinExistence type="predicted"/>
<organism evidence="1 2">
    <name type="scientific">Macroventuria anomochaeta</name>
    <dbReference type="NCBI Taxonomy" id="301207"/>
    <lineage>
        <taxon>Eukaryota</taxon>
        <taxon>Fungi</taxon>
        <taxon>Dikarya</taxon>
        <taxon>Ascomycota</taxon>
        <taxon>Pezizomycotina</taxon>
        <taxon>Dothideomycetes</taxon>
        <taxon>Pleosporomycetidae</taxon>
        <taxon>Pleosporales</taxon>
        <taxon>Pleosporineae</taxon>
        <taxon>Didymellaceae</taxon>
        <taxon>Macroventuria</taxon>
    </lineage>
</organism>
<evidence type="ECO:0000313" key="2">
    <source>
        <dbReference type="Proteomes" id="UP000799754"/>
    </source>
</evidence>
<evidence type="ECO:0000313" key="1">
    <source>
        <dbReference type="EMBL" id="KAF2621607.1"/>
    </source>
</evidence>
<dbReference type="Proteomes" id="UP000799754">
    <property type="component" value="Unassembled WGS sequence"/>
</dbReference>
<sequence length="609" mass="65919">MAVPALAGAPVLSTPDTHIFEEPTPAVDSPGVPRLPDEQIAITYEIERTVKEIRDGRWNRIALQFPDHMLADAPRVFEQLSRGLAKAKKAQTGGAGAIEGQQNGTAAVGALREKLETNAGLEENKEEEARLFILGDTSYGACCVDEVAAEHVDADCVVHYGRSCLSPASRLPVVYVFTERPLDLEQTMTTFQSTYPDKSHKVILMADIPYSHHIPALHKRLEEAGYTSLFPTSVVHNPSSPLPNRTTPPDTSNDKSALLDWALFHISAPPTSLLLTLSSRVASTHIYPTTPSAAATAPTAEAANTRMTLRRRYALCTSLSTTPVFGILINTLSVKNYMSILSHVQKTIAAAGKKSYTFVVGKVNAAKVANFSEVGGWVVIGCWESSLIESKDFWRPLITPFELEIALQDDTNRVWTGEWSGDFTAILDDAKAREQKAEEKAREQRAEEKTTATTTTNGTNRTNEQEATEDLNRDGDYDSEEESAPPEFDLRTGRYVSHSRPMQQPTSTRRSVQPSSSDDATGSAPASNALTKRANGALASVNGVVSPGAEFLRSKRTWVGLGSDYNNPESEESGSGSGSGSGSAHAAKMEEGRSGIARGYRVGDDAQKH</sequence>
<name>A0ACB6RKV8_9PLEO</name>
<keyword evidence="2" id="KW-1185">Reference proteome</keyword>